<dbReference type="InterPro" id="IPR050638">
    <property type="entry name" value="AA-Vitamin_Transporters"/>
</dbReference>
<feature type="domain" description="EamA" evidence="7">
    <location>
        <begin position="163"/>
        <end position="297"/>
    </location>
</feature>
<evidence type="ECO:0000256" key="4">
    <source>
        <dbReference type="ARBA" id="ARBA00022989"/>
    </source>
</evidence>
<gene>
    <name evidence="8" type="ORF">BKA08_002183</name>
</gene>
<feature type="transmembrane region" description="Helical" evidence="6">
    <location>
        <begin position="192"/>
        <end position="213"/>
    </location>
</feature>
<feature type="transmembrane region" description="Helical" evidence="6">
    <location>
        <begin position="20"/>
        <end position="41"/>
    </location>
</feature>
<dbReference type="Pfam" id="PF00892">
    <property type="entry name" value="EamA"/>
    <property type="match status" value="2"/>
</dbReference>
<dbReference type="Proteomes" id="UP000516957">
    <property type="component" value="Unassembled WGS sequence"/>
</dbReference>
<feature type="transmembrane region" description="Helical" evidence="6">
    <location>
        <begin position="281"/>
        <end position="301"/>
    </location>
</feature>
<protein>
    <submittedName>
        <fullName evidence="8">Drug/metabolite transporter (DMT)-like permease</fullName>
    </submittedName>
</protein>
<dbReference type="InterPro" id="IPR000620">
    <property type="entry name" value="EamA_dom"/>
</dbReference>
<evidence type="ECO:0000256" key="1">
    <source>
        <dbReference type="ARBA" id="ARBA00004141"/>
    </source>
</evidence>
<reference evidence="8 9" key="1">
    <citation type="submission" date="2020-07" db="EMBL/GenBank/DDBJ databases">
        <title>Sequencing the genomes of 1000 actinobacteria strains.</title>
        <authorList>
            <person name="Klenk H.-P."/>
        </authorList>
    </citation>
    <scope>NUCLEOTIDE SEQUENCE [LARGE SCALE GENOMIC DNA]</scope>
    <source>
        <strain evidence="8 9">DSM 18965</strain>
    </source>
</reference>
<dbReference type="PANTHER" id="PTHR32322:SF2">
    <property type="entry name" value="EAMA DOMAIN-CONTAINING PROTEIN"/>
    <property type="match status" value="1"/>
</dbReference>
<dbReference type="EMBL" id="JACCBE010000001">
    <property type="protein sequence ID" value="NYD57945.1"/>
    <property type="molecule type" value="Genomic_DNA"/>
</dbReference>
<evidence type="ECO:0000256" key="6">
    <source>
        <dbReference type="SAM" id="Phobius"/>
    </source>
</evidence>
<keyword evidence="4 6" id="KW-1133">Transmembrane helix</keyword>
<dbReference type="AlphaFoldDB" id="A0A7Y9F1K8"/>
<dbReference type="InterPro" id="IPR037185">
    <property type="entry name" value="EmrE-like"/>
</dbReference>
<dbReference type="RefSeq" id="WP_179615631.1">
    <property type="nucleotide sequence ID" value="NZ_CP059163.1"/>
</dbReference>
<organism evidence="8 9">
    <name type="scientific">Nocardioides marinisabuli</name>
    <dbReference type="NCBI Taxonomy" id="419476"/>
    <lineage>
        <taxon>Bacteria</taxon>
        <taxon>Bacillati</taxon>
        <taxon>Actinomycetota</taxon>
        <taxon>Actinomycetes</taxon>
        <taxon>Propionibacteriales</taxon>
        <taxon>Nocardioidaceae</taxon>
        <taxon>Nocardioides</taxon>
    </lineage>
</organism>
<feature type="transmembrane region" description="Helical" evidence="6">
    <location>
        <begin position="225"/>
        <end position="248"/>
    </location>
</feature>
<evidence type="ECO:0000256" key="3">
    <source>
        <dbReference type="ARBA" id="ARBA00022692"/>
    </source>
</evidence>
<comment type="caution">
    <text evidence="8">The sequence shown here is derived from an EMBL/GenBank/DDBJ whole genome shotgun (WGS) entry which is preliminary data.</text>
</comment>
<feature type="transmembrane region" description="Helical" evidence="6">
    <location>
        <begin position="107"/>
        <end position="129"/>
    </location>
</feature>
<name>A0A7Y9F1K8_9ACTN</name>
<evidence type="ECO:0000313" key="9">
    <source>
        <dbReference type="Proteomes" id="UP000516957"/>
    </source>
</evidence>
<feature type="transmembrane region" description="Helical" evidence="6">
    <location>
        <begin position="79"/>
        <end position="101"/>
    </location>
</feature>
<keyword evidence="9" id="KW-1185">Reference proteome</keyword>
<keyword evidence="3 6" id="KW-0812">Transmembrane</keyword>
<sequence length="317" mass="32024">MTSRDRTPTRSAPPPGAVPLVPAAAFVLVWSSGYIAGPAGVSVVEPFTLLTLRFALAALLLAPLAWWLRGPMRMTREEVVRVGAVGLVLNAVQFGLMYVAFELGLGATLASLLHSLSPVLTVVLAGLLLGERLTRVQVLGFAAGVVGVLVVLGPDVDGAGGPLGLVLGVASLLALSLGTLGQRWIHVSADPIWSATVQCAIAAVPLGVVALAVEGTGGVEDPLLGLAAVGYIAGINSVVGLLLLGVLVRRGGASAGASVFFLMPPVTAVLAWVAFGDTLGPRQVVGLALSVVGVAVATRAGRARRTAAAARLQEPTA</sequence>
<feature type="transmembrane region" description="Helical" evidence="6">
    <location>
        <begin position="47"/>
        <end position="67"/>
    </location>
</feature>
<evidence type="ECO:0000259" key="7">
    <source>
        <dbReference type="Pfam" id="PF00892"/>
    </source>
</evidence>
<evidence type="ECO:0000313" key="8">
    <source>
        <dbReference type="EMBL" id="NYD57945.1"/>
    </source>
</evidence>
<keyword evidence="5 6" id="KW-0472">Membrane</keyword>
<feature type="domain" description="EamA" evidence="7">
    <location>
        <begin position="24"/>
        <end position="152"/>
    </location>
</feature>
<feature type="transmembrane region" description="Helical" evidence="6">
    <location>
        <begin position="159"/>
        <end position="180"/>
    </location>
</feature>
<evidence type="ECO:0000256" key="2">
    <source>
        <dbReference type="ARBA" id="ARBA00007362"/>
    </source>
</evidence>
<proteinExistence type="inferred from homology"/>
<evidence type="ECO:0000256" key="5">
    <source>
        <dbReference type="ARBA" id="ARBA00023136"/>
    </source>
</evidence>
<feature type="transmembrane region" description="Helical" evidence="6">
    <location>
        <begin position="255"/>
        <end position="275"/>
    </location>
</feature>
<comment type="subcellular location">
    <subcellularLocation>
        <location evidence="1">Membrane</location>
        <topology evidence="1">Multi-pass membrane protein</topology>
    </subcellularLocation>
</comment>
<accession>A0A7Y9F1K8</accession>
<dbReference type="GO" id="GO:0016020">
    <property type="term" value="C:membrane"/>
    <property type="evidence" value="ECO:0007669"/>
    <property type="project" value="UniProtKB-SubCell"/>
</dbReference>
<dbReference type="PANTHER" id="PTHR32322">
    <property type="entry name" value="INNER MEMBRANE TRANSPORTER"/>
    <property type="match status" value="1"/>
</dbReference>
<feature type="transmembrane region" description="Helical" evidence="6">
    <location>
        <begin position="136"/>
        <end position="153"/>
    </location>
</feature>
<dbReference type="SUPFAM" id="SSF103481">
    <property type="entry name" value="Multidrug resistance efflux transporter EmrE"/>
    <property type="match status" value="2"/>
</dbReference>
<comment type="similarity">
    <text evidence="2">Belongs to the EamA transporter family.</text>
</comment>